<keyword evidence="1" id="KW-0812">Transmembrane</keyword>
<comment type="caution">
    <text evidence="2">The sequence shown here is derived from an EMBL/GenBank/DDBJ whole genome shotgun (WGS) entry which is preliminary data.</text>
</comment>
<keyword evidence="1" id="KW-0472">Membrane</keyword>
<organism evidence="2 3">
    <name type="scientific">Aliidongia dinghuensis</name>
    <dbReference type="NCBI Taxonomy" id="1867774"/>
    <lineage>
        <taxon>Bacteria</taxon>
        <taxon>Pseudomonadati</taxon>
        <taxon>Pseudomonadota</taxon>
        <taxon>Alphaproteobacteria</taxon>
        <taxon>Rhodospirillales</taxon>
        <taxon>Dongiaceae</taxon>
        <taxon>Aliidongia</taxon>
    </lineage>
</organism>
<dbReference type="Pfam" id="PF06532">
    <property type="entry name" value="NrsF"/>
    <property type="match status" value="1"/>
</dbReference>
<feature type="transmembrane region" description="Helical" evidence="1">
    <location>
        <begin position="110"/>
        <end position="131"/>
    </location>
</feature>
<gene>
    <name evidence="2" type="ORF">GCM10011611_10130</name>
</gene>
<dbReference type="EMBL" id="BMJQ01000002">
    <property type="protein sequence ID" value="GGF06607.1"/>
    <property type="molecule type" value="Genomic_DNA"/>
</dbReference>
<dbReference type="AlphaFoldDB" id="A0A8J2YQ03"/>
<evidence type="ECO:0000313" key="2">
    <source>
        <dbReference type="EMBL" id="GGF06607.1"/>
    </source>
</evidence>
<dbReference type="InterPro" id="IPR009495">
    <property type="entry name" value="NrsF"/>
</dbReference>
<protein>
    <recommendedName>
        <fullName evidence="4">DUF1109 domain-containing protein</fullName>
    </recommendedName>
</protein>
<reference evidence="2" key="2">
    <citation type="submission" date="2020-09" db="EMBL/GenBank/DDBJ databases">
        <authorList>
            <person name="Sun Q."/>
            <person name="Zhou Y."/>
        </authorList>
    </citation>
    <scope>NUCLEOTIDE SEQUENCE</scope>
    <source>
        <strain evidence="2">CGMCC 1.15725</strain>
    </source>
</reference>
<name>A0A8J2YQ03_9PROT</name>
<feature type="transmembrane region" description="Helical" evidence="1">
    <location>
        <begin position="73"/>
        <end position="98"/>
    </location>
</feature>
<sequence length="194" mass="20698">MHRLRPPLLRAGLWLLVAAAVIGILSLIFGIRPDCARRLREPMFLTGTAASILTGTLAALAAFMASLPDRSRLWLALPAPAAALWLCTIGYGCISNWVAIGPGSIQAGEAVRCFCTLLATGLPLTGILFWMLRHAAALRPRGVTFVASLSVAAFTASALTLFHQLDTSLMILLWNFGTAVVILGIDHAVARRVL</sequence>
<keyword evidence="1" id="KW-1133">Transmembrane helix</keyword>
<keyword evidence="3" id="KW-1185">Reference proteome</keyword>
<feature type="transmembrane region" description="Helical" evidence="1">
    <location>
        <begin position="143"/>
        <end position="162"/>
    </location>
</feature>
<accession>A0A8J2YQ03</accession>
<proteinExistence type="predicted"/>
<feature type="transmembrane region" description="Helical" evidence="1">
    <location>
        <begin position="12"/>
        <end position="31"/>
    </location>
</feature>
<feature type="transmembrane region" description="Helical" evidence="1">
    <location>
        <begin position="43"/>
        <end position="67"/>
    </location>
</feature>
<evidence type="ECO:0000256" key="1">
    <source>
        <dbReference type="SAM" id="Phobius"/>
    </source>
</evidence>
<feature type="transmembrane region" description="Helical" evidence="1">
    <location>
        <begin position="169"/>
        <end position="190"/>
    </location>
</feature>
<evidence type="ECO:0008006" key="4">
    <source>
        <dbReference type="Google" id="ProtNLM"/>
    </source>
</evidence>
<evidence type="ECO:0000313" key="3">
    <source>
        <dbReference type="Proteomes" id="UP000646365"/>
    </source>
</evidence>
<reference evidence="2" key="1">
    <citation type="journal article" date="2014" name="Int. J. Syst. Evol. Microbiol.">
        <title>Complete genome sequence of Corynebacterium casei LMG S-19264T (=DSM 44701T), isolated from a smear-ripened cheese.</title>
        <authorList>
            <consortium name="US DOE Joint Genome Institute (JGI-PGF)"/>
            <person name="Walter F."/>
            <person name="Albersmeier A."/>
            <person name="Kalinowski J."/>
            <person name="Ruckert C."/>
        </authorList>
    </citation>
    <scope>NUCLEOTIDE SEQUENCE</scope>
    <source>
        <strain evidence="2">CGMCC 1.15725</strain>
    </source>
</reference>
<dbReference type="Proteomes" id="UP000646365">
    <property type="component" value="Unassembled WGS sequence"/>
</dbReference>